<dbReference type="Proteomes" id="UP000076858">
    <property type="component" value="Unassembled WGS sequence"/>
</dbReference>
<dbReference type="InterPro" id="IPR028994">
    <property type="entry name" value="Integrin_alpha_N"/>
</dbReference>
<dbReference type="Gene3D" id="1.20.5.930">
    <property type="entry name" value="Bicelle-embedded integrin alpha(iib) transmembrane segment"/>
    <property type="match status" value="1"/>
</dbReference>
<dbReference type="Pfam" id="PF20806">
    <property type="entry name" value="Integrin_A_Ig_3"/>
    <property type="match status" value="1"/>
</dbReference>
<dbReference type="GO" id="GO:0007157">
    <property type="term" value="P:heterophilic cell-cell adhesion via plasma membrane cell adhesion molecules"/>
    <property type="evidence" value="ECO:0007669"/>
    <property type="project" value="UniProtKB-ARBA"/>
</dbReference>
<feature type="repeat" description="FG-GAP" evidence="13">
    <location>
        <begin position="274"/>
        <end position="339"/>
    </location>
</feature>
<feature type="chain" id="PRO_5007747815" evidence="14">
    <location>
        <begin position="25"/>
        <end position="1211"/>
    </location>
</feature>
<dbReference type="InterPro" id="IPR000413">
    <property type="entry name" value="Integrin_alpha"/>
</dbReference>
<name>A0A162D4L2_9CRUS</name>
<evidence type="ECO:0000256" key="10">
    <source>
        <dbReference type="ARBA" id="ARBA00023157"/>
    </source>
</evidence>
<dbReference type="PROSITE" id="PS00242">
    <property type="entry name" value="INTEGRIN_ALPHA"/>
    <property type="match status" value="1"/>
</dbReference>
<evidence type="ECO:0000313" key="19">
    <source>
        <dbReference type="EMBL" id="KZS06814.1"/>
    </source>
</evidence>
<dbReference type="STRING" id="35525.A0A162D4L2"/>
<feature type="domain" description="Integrin alpha second immunoglobulin-like" evidence="17">
    <location>
        <begin position="616"/>
        <end position="759"/>
    </location>
</feature>
<feature type="repeat" description="FG-GAP" evidence="13">
    <location>
        <begin position="100"/>
        <end position="163"/>
    </location>
</feature>
<feature type="compositionally biased region" description="Basic residues" evidence="15">
    <location>
        <begin position="1044"/>
        <end position="1056"/>
    </location>
</feature>
<dbReference type="InterPro" id="IPR013649">
    <property type="entry name" value="Integrin_alpha_Ig-like_1"/>
</dbReference>
<dbReference type="GO" id="GO:0005178">
    <property type="term" value="F:integrin binding"/>
    <property type="evidence" value="ECO:0007669"/>
    <property type="project" value="TreeGrafter"/>
</dbReference>
<evidence type="ECO:0000256" key="2">
    <source>
        <dbReference type="ARBA" id="ARBA00008054"/>
    </source>
</evidence>
<evidence type="ECO:0000259" key="16">
    <source>
        <dbReference type="Pfam" id="PF08441"/>
    </source>
</evidence>
<evidence type="ECO:0000256" key="9">
    <source>
        <dbReference type="ARBA" id="ARBA00023136"/>
    </source>
</evidence>
<dbReference type="Pfam" id="PF20805">
    <property type="entry name" value="Integrin_A_Ig_2"/>
    <property type="match status" value="1"/>
</dbReference>
<dbReference type="PANTHER" id="PTHR23220:SF133">
    <property type="entry name" value="INTEGRIN ALPHA-PS2"/>
    <property type="match status" value="1"/>
</dbReference>
<dbReference type="InterPro" id="IPR018184">
    <property type="entry name" value="Integrin_alpha_C_CS"/>
</dbReference>
<keyword evidence="9 14" id="KW-0472">Membrane</keyword>
<dbReference type="Gene3D" id="2.60.40.1530">
    <property type="entry name" value="ntegrin, alpha v. Chain A, domain 4"/>
    <property type="match status" value="1"/>
</dbReference>
<evidence type="ECO:0000256" key="11">
    <source>
        <dbReference type="ARBA" id="ARBA00023170"/>
    </source>
</evidence>
<dbReference type="Pfam" id="PF08441">
    <property type="entry name" value="Integrin_A_Ig_1"/>
    <property type="match status" value="1"/>
</dbReference>
<feature type="domain" description="Integrin alpha first immunoglubulin-like" evidence="16">
    <location>
        <begin position="452"/>
        <end position="608"/>
    </location>
</feature>
<dbReference type="GO" id="GO:0048513">
    <property type="term" value="P:animal organ development"/>
    <property type="evidence" value="ECO:0007669"/>
    <property type="project" value="UniProtKB-ARBA"/>
</dbReference>
<dbReference type="GO" id="GO:0007160">
    <property type="term" value="P:cell-matrix adhesion"/>
    <property type="evidence" value="ECO:0007669"/>
    <property type="project" value="TreeGrafter"/>
</dbReference>
<feature type="compositionally biased region" description="Acidic residues" evidence="15">
    <location>
        <begin position="1011"/>
        <end position="1024"/>
    </location>
</feature>
<keyword evidence="4 14" id="KW-0732">Signal</keyword>
<dbReference type="GO" id="GO:0033627">
    <property type="term" value="P:cell adhesion mediated by integrin"/>
    <property type="evidence" value="ECO:0007669"/>
    <property type="project" value="TreeGrafter"/>
</dbReference>
<evidence type="ECO:0000256" key="15">
    <source>
        <dbReference type="SAM" id="MobiDB-lite"/>
    </source>
</evidence>
<reference evidence="19 20" key="1">
    <citation type="submission" date="2016-03" db="EMBL/GenBank/DDBJ databases">
        <title>EvidentialGene: Evidence-directed Construction of Genes on Genomes.</title>
        <authorList>
            <person name="Gilbert D.G."/>
            <person name="Choi J.-H."/>
            <person name="Mockaitis K."/>
            <person name="Colbourne J."/>
            <person name="Pfrender M."/>
        </authorList>
    </citation>
    <scope>NUCLEOTIDE SEQUENCE [LARGE SCALE GENOMIC DNA]</scope>
    <source>
        <strain evidence="19 20">Xinb3</strain>
        <tissue evidence="19">Complete organism</tissue>
    </source>
</reference>
<feature type="compositionally biased region" description="Low complexity" evidence="15">
    <location>
        <begin position="961"/>
        <end position="975"/>
    </location>
</feature>
<feature type="repeat" description="FG-GAP" evidence="13">
    <location>
        <begin position="405"/>
        <end position="467"/>
    </location>
</feature>
<dbReference type="SMART" id="SM00191">
    <property type="entry name" value="Int_alpha"/>
    <property type="match status" value="5"/>
</dbReference>
<evidence type="ECO:0000256" key="12">
    <source>
        <dbReference type="ARBA" id="ARBA00023180"/>
    </source>
</evidence>
<evidence type="ECO:0000256" key="1">
    <source>
        <dbReference type="ARBA" id="ARBA00004479"/>
    </source>
</evidence>
<evidence type="ECO:0000256" key="6">
    <source>
        <dbReference type="ARBA" id="ARBA00022889"/>
    </source>
</evidence>
<feature type="transmembrane region" description="Helical" evidence="14">
    <location>
        <begin position="1154"/>
        <end position="1178"/>
    </location>
</feature>
<feature type="repeat" description="FG-GAP" evidence="13">
    <location>
        <begin position="29"/>
        <end position="90"/>
    </location>
</feature>
<organism evidence="19 20">
    <name type="scientific">Daphnia magna</name>
    <dbReference type="NCBI Taxonomy" id="35525"/>
    <lineage>
        <taxon>Eukaryota</taxon>
        <taxon>Metazoa</taxon>
        <taxon>Ecdysozoa</taxon>
        <taxon>Arthropoda</taxon>
        <taxon>Crustacea</taxon>
        <taxon>Branchiopoda</taxon>
        <taxon>Diplostraca</taxon>
        <taxon>Cladocera</taxon>
        <taxon>Anomopoda</taxon>
        <taxon>Daphniidae</taxon>
        <taxon>Daphnia</taxon>
    </lineage>
</organism>
<dbReference type="EMBL" id="LRGB01002580">
    <property type="protein sequence ID" value="KZS06814.1"/>
    <property type="molecule type" value="Genomic_DNA"/>
</dbReference>
<dbReference type="GO" id="GO:0009897">
    <property type="term" value="C:external side of plasma membrane"/>
    <property type="evidence" value="ECO:0007669"/>
    <property type="project" value="TreeGrafter"/>
</dbReference>
<keyword evidence="8 14" id="KW-0401">Integrin</keyword>
<dbReference type="Gene3D" id="2.130.10.130">
    <property type="entry name" value="Integrin alpha, N-terminal"/>
    <property type="match status" value="1"/>
</dbReference>
<feature type="signal peptide" evidence="14">
    <location>
        <begin position="1"/>
        <end position="24"/>
    </location>
</feature>
<keyword evidence="11 14" id="KW-0675">Receptor</keyword>
<dbReference type="OrthoDB" id="6349939at2759"/>
<evidence type="ECO:0000256" key="5">
    <source>
        <dbReference type="ARBA" id="ARBA00022737"/>
    </source>
</evidence>
<dbReference type="Gene3D" id="2.60.40.1510">
    <property type="entry name" value="ntegrin, alpha v. Chain A, domain 3"/>
    <property type="match status" value="1"/>
</dbReference>
<evidence type="ECO:0000259" key="18">
    <source>
        <dbReference type="Pfam" id="PF20806"/>
    </source>
</evidence>
<evidence type="ECO:0000313" key="20">
    <source>
        <dbReference type="Proteomes" id="UP000076858"/>
    </source>
</evidence>
<keyword evidence="3 14" id="KW-0812">Transmembrane</keyword>
<keyword evidence="20" id="KW-1185">Reference proteome</keyword>
<keyword evidence="6 14" id="KW-0130">Cell adhesion</keyword>
<protein>
    <submittedName>
        <fullName evidence="19">Integrin alpha-PS2</fullName>
    </submittedName>
</protein>
<comment type="similarity">
    <text evidence="2 14">Belongs to the integrin alpha chain family.</text>
</comment>
<feature type="compositionally biased region" description="Polar residues" evidence="15">
    <location>
        <begin position="983"/>
        <end position="992"/>
    </location>
</feature>
<evidence type="ECO:0000256" key="14">
    <source>
        <dbReference type="RuleBase" id="RU003762"/>
    </source>
</evidence>
<dbReference type="AlphaFoldDB" id="A0A162D4L2"/>
<feature type="compositionally biased region" description="Low complexity" evidence="15">
    <location>
        <begin position="884"/>
        <end position="954"/>
    </location>
</feature>
<feature type="region of interest" description="Disordered" evidence="15">
    <location>
        <begin position="884"/>
        <end position="1061"/>
    </location>
</feature>
<dbReference type="SUPFAM" id="SSF69318">
    <property type="entry name" value="Integrin alpha N-terminal domain"/>
    <property type="match status" value="1"/>
</dbReference>
<proteinExistence type="inferred from homology"/>
<dbReference type="InterPro" id="IPR048286">
    <property type="entry name" value="Integrin_alpha_Ig-like_3"/>
</dbReference>
<comment type="caution">
    <text evidence="19">The sequence shown here is derived from an EMBL/GenBank/DDBJ whole genome shotgun (WGS) entry which is preliminary data.</text>
</comment>
<comment type="subcellular location">
    <subcellularLocation>
        <location evidence="1 14">Membrane</location>
        <topology evidence="1 14">Single-pass type I membrane protein</topology>
    </subcellularLocation>
</comment>
<evidence type="ECO:0000256" key="4">
    <source>
        <dbReference type="ARBA" id="ARBA00022729"/>
    </source>
</evidence>
<dbReference type="Pfam" id="PF01839">
    <property type="entry name" value="FG-GAP"/>
    <property type="match status" value="3"/>
</dbReference>
<feature type="domain" description="Integrin alpha third immunoglobulin-like" evidence="18">
    <location>
        <begin position="779"/>
        <end position="1143"/>
    </location>
</feature>
<accession>A0A162D4L2</accession>
<evidence type="ECO:0000256" key="3">
    <source>
        <dbReference type="ARBA" id="ARBA00022692"/>
    </source>
</evidence>
<dbReference type="GO" id="GO:0008305">
    <property type="term" value="C:integrin complex"/>
    <property type="evidence" value="ECO:0007669"/>
    <property type="project" value="InterPro"/>
</dbReference>
<dbReference type="InterPro" id="IPR013519">
    <property type="entry name" value="Int_alpha_beta-p"/>
</dbReference>
<dbReference type="PRINTS" id="PR01185">
    <property type="entry name" value="INTEGRINA"/>
</dbReference>
<dbReference type="InterPro" id="IPR048285">
    <property type="entry name" value="Integrin_alpha_Ig-like_2"/>
</dbReference>
<dbReference type="PANTHER" id="PTHR23220">
    <property type="entry name" value="INTEGRIN ALPHA"/>
    <property type="match status" value="1"/>
</dbReference>
<dbReference type="GO" id="GO:0007229">
    <property type="term" value="P:integrin-mediated signaling pathway"/>
    <property type="evidence" value="ECO:0007669"/>
    <property type="project" value="UniProtKB-KW"/>
</dbReference>
<dbReference type="PROSITE" id="PS51470">
    <property type="entry name" value="FG_GAP"/>
    <property type="match status" value="6"/>
</dbReference>
<evidence type="ECO:0000259" key="17">
    <source>
        <dbReference type="Pfam" id="PF20805"/>
    </source>
</evidence>
<dbReference type="Gene3D" id="2.60.40.1460">
    <property type="entry name" value="Integrin domains. Chain A, domain 2"/>
    <property type="match status" value="1"/>
</dbReference>
<gene>
    <name evidence="19" type="ORF">APZ42_029335</name>
</gene>
<keyword evidence="5" id="KW-0677">Repeat</keyword>
<dbReference type="InterPro" id="IPR013517">
    <property type="entry name" value="FG-GAP"/>
</dbReference>
<feature type="region of interest" description="Disordered" evidence="15">
    <location>
        <begin position="1191"/>
        <end position="1211"/>
    </location>
</feature>
<dbReference type="SUPFAM" id="SSF69179">
    <property type="entry name" value="Integrin domains"/>
    <property type="match status" value="3"/>
</dbReference>
<feature type="repeat" description="FG-GAP" evidence="13">
    <location>
        <begin position="342"/>
        <end position="401"/>
    </location>
</feature>
<evidence type="ECO:0000256" key="13">
    <source>
        <dbReference type="PROSITE-ProRule" id="PRU00803"/>
    </source>
</evidence>
<evidence type="ECO:0000256" key="8">
    <source>
        <dbReference type="ARBA" id="ARBA00023037"/>
    </source>
</evidence>
<dbReference type="InterPro" id="IPR032695">
    <property type="entry name" value="Integrin_dom_sf"/>
</dbReference>
<keyword evidence="7 14" id="KW-1133">Transmembrane helix</keyword>
<keyword evidence="10" id="KW-1015">Disulfide bond</keyword>
<dbReference type="FunFam" id="1.20.5.930:FF:000001">
    <property type="entry name" value="Integrin subunit alpha V"/>
    <property type="match status" value="1"/>
</dbReference>
<keyword evidence="12" id="KW-0325">Glycoprotein</keyword>
<sequence length="1211" mass="131880">MKEQTEMTVTSFALLFLALTSVLAFNVDIPSALTHRGPSGSYFGFSVDLHKDRGVNWLLVGAPTAQTEQPGVARGGSVFRCSTEIPDQCQSIPFDVTGNNNGSGQQIDQKSDQWFGATVRSAGPNGPVLACAPRYVWFSNNYKRREPVGTCFVARDSFREFSEYSPCRTSSWGYHRQGSCQAGLGATISPDGLRVFIGAVGSWYWQGQLFSQGLFSRLDVLSTTEGSAAEDDSYLGYSSAVGDLDDDGRTDVAVGMPRGANLTGKVVLLSSNLTNIANITGQQLGAYFGYCVAVTDVNNDGLQDVIVGAPLYSNYANTEGKYEMGRVHVYYQSTRLRQSFRRSDVLDGGEVSKARFGLAVSALGDINLDGFNDIAVGAPYDGPEERGAVYIYHGSSKGIRTKATQVIYAEQVSSELSTFGFSLAGGMDLDGNEYPDILVGAYDSDRVIFLRSRPVVYLNTVDISYDVESKQIDLENKNCSLLDETAVACVPLTLCFEFSGRGVNNREEVMVQLILDSKTPKNPRLHFLSEENKSSLNETYQLVKGQRACRTYTVYVRPLIRDKLTPIESEVRYSLREVTADSRRIGAGQRTRRSLPPVLGAEAPFKTDVIVIQKNCGPDNICIPDMQVTYKANIDKYIFGSDKKLEIEVSVLNAAEDAFEAAVYLTLPDEVKFVRVDRVDEGAPPVLCSSPSDESGQPVLRCEIGNPLSAFRTSVFTIVLQPSARLARENAAAAIAAGQKAKSSLEFILEVNSTNPEDASQLFDNRAEISLPIRVETDLSIRGISDPEVVRFNLSAFVSSSVQVKSHENQVGPQVIHIYELGNRGPSDILKANVYILWPTKTLSGKDLLYLVDRPFVDGPASCQLMEQFNPLALKLESERLSGSSSASGFGSQRSSSSSSSSSSYSSSSSSSSSGSSGSGSGTSKSSKTTYSSSSSSSSGAGANVISSSSSTTSVDGKPKTSSTSSSWNRTSTVTRYGPDGSVLSTVSTHNTGAGAPGQVIPGQVIPGQIFDEEEDYDYDEELDQQSTGGRRRRQVPMNWQHSGIKKNRVRNRRQSQPKNLDKELNCGATQCTIIKCSAGPITSNNNVVFKLRARIWAQTISEIDWEDLVISSKMVVDISELPYGIDPDYLPLRSATVTTTLDQLDREREARAIPWWIIVLAAVAGVLLLLFLIFALWKMGFFKRSRPDKDECEQEPLKSENGHLQRDEAL</sequence>
<feature type="repeat" description="FG-GAP" evidence="13">
    <location>
        <begin position="221"/>
        <end position="273"/>
    </location>
</feature>
<evidence type="ECO:0000256" key="7">
    <source>
        <dbReference type="ARBA" id="ARBA00022989"/>
    </source>
</evidence>